<sequence length="399" mass="45610">MSTMSRTLNLCGVLSEAKRIINAHSRHFLSLSVLFLLPLSFSFFIYPTLQSTLFQGDIDYTQFLLRLSSDLHYPPSKTLILYLIYAFFVVFLSLCASATITYSTFHGFYGRPVKFMSAIKSLFHSFVPLVITMVVSKTIAVLMCLIFGLYVVLVYRGLQILGFEIDYNSSYFIGFCVIVAILLGLVLIWLHVNWALASVIVVVESKWGIEPLRRSFYLLNGMRWVSLSLLLYFGCLIGLLTWGTMPAVYYDGVSGWRSWLFILQTVVGSSFVTLLMLHVVAAHAVLYMYCKALHGELAFDIAEEFAHEYVSLPFDDEKASVRRTYKKEMVVARRTRVHYLTRLARNSARLCYGRPELIAGLVIQSQQLAVKFHPATRRRLLRETLSNRQCVISRIHIYS</sequence>
<feature type="transmembrane region" description="Helical" evidence="1">
    <location>
        <begin position="28"/>
        <end position="46"/>
    </location>
</feature>
<feature type="transmembrane region" description="Helical" evidence="1">
    <location>
        <begin position="79"/>
        <end position="105"/>
    </location>
</feature>
<accession>A0ABC8UZX8</accession>
<evidence type="ECO:0000313" key="2">
    <source>
        <dbReference type="EMBL" id="CAK9186647.1"/>
    </source>
</evidence>
<dbReference type="PANTHER" id="PTHR33133">
    <property type="entry name" value="OS08G0107100 PROTEIN-RELATED"/>
    <property type="match status" value="1"/>
</dbReference>
<feature type="transmembrane region" description="Helical" evidence="1">
    <location>
        <begin position="224"/>
        <end position="249"/>
    </location>
</feature>
<feature type="transmembrane region" description="Helical" evidence="1">
    <location>
        <begin position="171"/>
        <end position="203"/>
    </location>
</feature>
<feature type="transmembrane region" description="Helical" evidence="1">
    <location>
        <begin position="261"/>
        <end position="289"/>
    </location>
</feature>
<dbReference type="PANTHER" id="PTHR33133:SF7">
    <property type="entry name" value="F26K24.10 PROTEIN-RELATED"/>
    <property type="match status" value="1"/>
</dbReference>
<feature type="transmembrane region" description="Helical" evidence="1">
    <location>
        <begin position="126"/>
        <end position="151"/>
    </location>
</feature>
<evidence type="ECO:0000256" key="1">
    <source>
        <dbReference type="SAM" id="Phobius"/>
    </source>
</evidence>
<keyword evidence="1" id="KW-0472">Membrane</keyword>
<protein>
    <submittedName>
        <fullName evidence="2">Uncharacterized protein</fullName>
    </submittedName>
</protein>
<dbReference type="EMBL" id="CAUOFW020009625">
    <property type="protein sequence ID" value="CAK9186647.1"/>
    <property type="molecule type" value="Genomic_DNA"/>
</dbReference>
<keyword evidence="3" id="KW-1185">Reference proteome</keyword>
<keyword evidence="1" id="KW-0812">Transmembrane</keyword>
<evidence type="ECO:0000313" key="3">
    <source>
        <dbReference type="Proteomes" id="UP001642360"/>
    </source>
</evidence>
<name>A0ABC8UZX8_9AQUA</name>
<dbReference type="Proteomes" id="UP001642360">
    <property type="component" value="Unassembled WGS sequence"/>
</dbReference>
<comment type="caution">
    <text evidence="2">The sequence shown here is derived from an EMBL/GenBank/DDBJ whole genome shotgun (WGS) entry which is preliminary data.</text>
</comment>
<gene>
    <name evidence="2" type="ORF">ILEXP_LOCUS57141</name>
</gene>
<dbReference type="AlphaFoldDB" id="A0ABC8UZX8"/>
<proteinExistence type="predicted"/>
<reference evidence="2 3" key="1">
    <citation type="submission" date="2024-02" db="EMBL/GenBank/DDBJ databases">
        <authorList>
            <person name="Vignale AGUSTIN F."/>
            <person name="Sosa J E."/>
            <person name="Modenutti C."/>
        </authorList>
    </citation>
    <scope>NUCLEOTIDE SEQUENCE [LARGE SCALE GENOMIC DNA]</scope>
</reference>
<keyword evidence="1" id="KW-1133">Transmembrane helix</keyword>
<organism evidence="2 3">
    <name type="scientific">Ilex paraguariensis</name>
    <name type="common">yerba mate</name>
    <dbReference type="NCBI Taxonomy" id="185542"/>
    <lineage>
        <taxon>Eukaryota</taxon>
        <taxon>Viridiplantae</taxon>
        <taxon>Streptophyta</taxon>
        <taxon>Embryophyta</taxon>
        <taxon>Tracheophyta</taxon>
        <taxon>Spermatophyta</taxon>
        <taxon>Magnoliopsida</taxon>
        <taxon>eudicotyledons</taxon>
        <taxon>Gunneridae</taxon>
        <taxon>Pentapetalae</taxon>
        <taxon>asterids</taxon>
        <taxon>campanulids</taxon>
        <taxon>Aquifoliales</taxon>
        <taxon>Aquifoliaceae</taxon>
        <taxon>Ilex</taxon>
    </lineage>
</organism>